<evidence type="ECO:0000256" key="6">
    <source>
        <dbReference type="PROSITE-ProRule" id="PRU01077"/>
    </source>
</evidence>
<dbReference type="SMART" id="SM00055">
    <property type="entry name" value="FCH"/>
    <property type="match status" value="1"/>
</dbReference>
<dbReference type="OrthoDB" id="8783038at2759"/>
<keyword evidence="3" id="KW-0862">Zinc</keyword>
<feature type="domain" description="F-BAR" evidence="9">
    <location>
        <begin position="1"/>
        <end position="280"/>
    </location>
</feature>
<keyword evidence="1 5" id="KW-0728">SH3 domain</keyword>
<name>A0A1Y2CBK8_9FUNG</name>
<dbReference type="STRING" id="329046.A0A1Y2CBK8"/>
<proteinExistence type="predicted"/>
<dbReference type="Pfam" id="PF00018">
    <property type="entry name" value="SH3_1"/>
    <property type="match status" value="1"/>
</dbReference>
<dbReference type="GO" id="GO:0046872">
    <property type="term" value="F:metal ion binding"/>
    <property type="evidence" value="ECO:0007669"/>
    <property type="project" value="UniProtKB-KW"/>
</dbReference>
<dbReference type="SMART" id="SM00109">
    <property type="entry name" value="C1"/>
    <property type="match status" value="1"/>
</dbReference>
<feature type="domain" description="SH3" evidence="7">
    <location>
        <begin position="648"/>
        <end position="707"/>
    </location>
</feature>
<dbReference type="EMBL" id="MCGO01000024">
    <property type="protein sequence ID" value="ORY43715.1"/>
    <property type="molecule type" value="Genomic_DNA"/>
</dbReference>
<dbReference type="GO" id="GO:0030036">
    <property type="term" value="P:actin cytoskeleton organization"/>
    <property type="evidence" value="ECO:0007669"/>
    <property type="project" value="UniProtKB-ARBA"/>
</dbReference>
<dbReference type="CDD" id="cd20824">
    <property type="entry name" value="C1_SpBZZ1-like"/>
    <property type="match status" value="1"/>
</dbReference>
<dbReference type="InterPro" id="IPR031160">
    <property type="entry name" value="F_BAR_dom"/>
</dbReference>
<dbReference type="InterPro" id="IPR046349">
    <property type="entry name" value="C1-like_sf"/>
</dbReference>
<evidence type="ECO:0000256" key="4">
    <source>
        <dbReference type="ARBA" id="ARBA00023054"/>
    </source>
</evidence>
<dbReference type="Gene3D" id="2.30.30.40">
    <property type="entry name" value="SH3 Domains"/>
    <property type="match status" value="2"/>
</dbReference>
<dbReference type="PROSITE" id="PS50002">
    <property type="entry name" value="SH3"/>
    <property type="match status" value="2"/>
</dbReference>
<dbReference type="PROSITE" id="PS00479">
    <property type="entry name" value="ZF_DAG_PE_1"/>
    <property type="match status" value="1"/>
</dbReference>
<dbReference type="InterPro" id="IPR027267">
    <property type="entry name" value="AH/BAR_dom_sf"/>
</dbReference>
<sequence length="707" mass="78932">MSSESKHRDCTFSFTPQLVIDSHLTSTLAFVHDVKDFVKERADLERDFARKLDALAKKHLIKNEKRTLFSKGSSGDKLEDPTGSLQNSVEKAWNSVIEATECRSKAHLAHAEALVDVVCEKLKSLIAKKDDARKKHMGFSQKMMNERDGVYAEKDKAKKKYDDACEAVESIKAKYDRASDDKSREKYKLGWHQEILDMNNKKNLYILAICSANAVKNKYFAEDVPNLLNDLHYLSESISESLKKIWQSYTKLETDFVTTTSKDISATLIPSIAAISPKHDIDIFLHLNPQTAPATYPRLTPKDFVYIPSAMWRDSIGMASDEFSRCYMVNKLSKLRKKLEQVQKDLAVKVKGIEGMEVLYDVYMKNPEQGDMEDVFDKILEIRREYIMLDSLKSKLESNIETIVNGVGSEKERDVFHNFQNCSFAIPTTCNYCRQVIWGVGKPGLSCKDCGMNAHIKCELKISPTCSQSRSPMKNLLHGGAIPPPIPLNSHRPPSIKAYRKSATTIHSVCSQESSAPSVALATDQKVGADAVVLYDYAPPDHASEEELAIMEGEMVKIAEVDDGTGWTKVICNDKIGLIPTAYIEVLPENHSEASSLKLPQPTIPSPQTQLAAALQARIPSPVPVFTTGDSAVTLQEDGVEARQFHGTIGIKMKVLFDFIESGTDEISVKAGQDVWVLDEDEGSGWITVHDGEKEGLIPTTYLKWII</sequence>
<protein>
    <recommendedName>
        <fullName evidence="12">FCH-domain-containing protein</fullName>
    </recommendedName>
</protein>
<keyword evidence="2" id="KW-0479">Metal-binding</keyword>
<dbReference type="AlphaFoldDB" id="A0A1Y2CBK8"/>
<dbReference type="Pfam" id="PF25610">
    <property type="entry name" value="HR1_TOCA"/>
    <property type="match status" value="1"/>
</dbReference>
<dbReference type="PROSITE" id="PS51741">
    <property type="entry name" value="F_BAR"/>
    <property type="match status" value="1"/>
</dbReference>
<evidence type="ECO:0000256" key="2">
    <source>
        <dbReference type="ARBA" id="ARBA00022723"/>
    </source>
</evidence>
<dbReference type="GO" id="GO:0030864">
    <property type="term" value="C:cortical actin cytoskeleton"/>
    <property type="evidence" value="ECO:0007669"/>
    <property type="project" value="UniProtKB-ARBA"/>
</dbReference>
<evidence type="ECO:0000256" key="3">
    <source>
        <dbReference type="ARBA" id="ARBA00022833"/>
    </source>
</evidence>
<dbReference type="InterPro" id="IPR001060">
    <property type="entry name" value="FCH_dom"/>
</dbReference>
<evidence type="ECO:0000259" key="9">
    <source>
        <dbReference type="PROSITE" id="PS51741"/>
    </source>
</evidence>
<dbReference type="Pfam" id="PF00611">
    <property type="entry name" value="FCH"/>
    <property type="match status" value="1"/>
</dbReference>
<dbReference type="SUPFAM" id="SSF50044">
    <property type="entry name" value="SH3-domain"/>
    <property type="match status" value="2"/>
</dbReference>
<dbReference type="PANTHER" id="PTHR15735:SF21">
    <property type="entry name" value="PROTEIN NERVOUS WRECK"/>
    <property type="match status" value="1"/>
</dbReference>
<evidence type="ECO:0000256" key="5">
    <source>
        <dbReference type="PROSITE-ProRule" id="PRU00192"/>
    </source>
</evidence>
<feature type="domain" description="SH3" evidence="7">
    <location>
        <begin position="526"/>
        <end position="589"/>
    </location>
</feature>
<dbReference type="SUPFAM" id="SSF103657">
    <property type="entry name" value="BAR/IMD domain-like"/>
    <property type="match status" value="1"/>
</dbReference>
<evidence type="ECO:0000313" key="11">
    <source>
        <dbReference type="Proteomes" id="UP000193642"/>
    </source>
</evidence>
<reference evidence="10 11" key="1">
    <citation type="submission" date="2016-07" db="EMBL/GenBank/DDBJ databases">
        <title>Pervasive Adenine N6-methylation of Active Genes in Fungi.</title>
        <authorList>
            <consortium name="DOE Joint Genome Institute"/>
            <person name="Mondo S.J."/>
            <person name="Dannebaum R.O."/>
            <person name="Kuo R.C."/>
            <person name="Labutti K."/>
            <person name="Haridas S."/>
            <person name="Kuo A."/>
            <person name="Salamov A."/>
            <person name="Ahrendt S.R."/>
            <person name="Lipzen A."/>
            <person name="Sullivan W."/>
            <person name="Andreopoulos W.B."/>
            <person name="Clum A."/>
            <person name="Lindquist E."/>
            <person name="Daum C."/>
            <person name="Ramamoorthy G.K."/>
            <person name="Gryganskyi A."/>
            <person name="Culley D."/>
            <person name="Magnuson J.K."/>
            <person name="James T.Y."/>
            <person name="O'Malley M.A."/>
            <person name="Stajich J.E."/>
            <person name="Spatafora J.W."/>
            <person name="Visel A."/>
            <person name="Grigoriev I.V."/>
        </authorList>
    </citation>
    <scope>NUCLEOTIDE SEQUENCE [LARGE SCALE GENOMIC DNA]</scope>
    <source>
        <strain evidence="10 11">JEL800</strain>
    </source>
</reference>
<feature type="domain" description="Phorbol-ester/DAG-type" evidence="8">
    <location>
        <begin position="416"/>
        <end position="466"/>
    </location>
</feature>
<dbReference type="InterPro" id="IPR057870">
    <property type="entry name" value="HR1_TOCA"/>
</dbReference>
<evidence type="ECO:0000259" key="8">
    <source>
        <dbReference type="PROSITE" id="PS50081"/>
    </source>
</evidence>
<dbReference type="PANTHER" id="PTHR15735">
    <property type="entry name" value="FCH AND DOUBLE SH3 DOMAINS PROTEIN"/>
    <property type="match status" value="1"/>
</dbReference>
<dbReference type="Proteomes" id="UP000193642">
    <property type="component" value="Unassembled WGS sequence"/>
</dbReference>
<dbReference type="InterPro" id="IPR002219">
    <property type="entry name" value="PKC_DAG/PE"/>
</dbReference>
<dbReference type="Gene3D" id="3.30.60.20">
    <property type="match status" value="1"/>
</dbReference>
<keyword evidence="4 6" id="KW-0175">Coiled coil</keyword>
<gene>
    <name evidence="10" type="ORF">BCR33DRAFT_717378</name>
</gene>
<evidence type="ECO:0000313" key="10">
    <source>
        <dbReference type="EMBL" id="ORY43715.1"/>
    </source>
</evidence>
<evidence type="ECO:0000256" key="1">
    <source>
        <dbReference type="ARBA" id="ARBA00022443"/>
    </source>
</evidence>
<keyword evidence="11" id="KW-1185">Reference proteome</keyword>
<dbReference type="Pfam" id="PF00130">
    <property type="entry name" value="C1_1"/>
    <property type="match status" value="1"/>
</dbReference>
<evidence type="ECO:0000259" key="7">
    <source>
        <dbReference type="PROSITE" id="PS50002"/>
    </source>
</evidence>
<evidence type="ECO:0008006" key="12">
    <source>
        <dbReference type="Google" id="ProtNLM"/>
    </source>
</evidence>
<dbReference type="Gene3D" id="1.20.1270.60">
    <property type="entry name" value="Arfaptin homology (AH) domain/BAR domain"/>
    <property type="match status" value="1"/>
</dbReference>
<dbReference type="PROSITE" id="PS50081">
    <property type="entry name" value="ZF_DAG_PE_2"/>
    <property type="match status" value="1"/>
</dbReference>
<comment type="caution">
    <text evidence="10">The sequence shown here is derived from an EMBL/GenBank/DDBJ whole genome shotgun (WGS) entry which is preliminary data.</text>
</comment>
<dbReference type="InterPro" id="IPR036028">
    <property type="entry name" value="SH3-like_dom_sf"/>
</dbReference>
<organism evidence="10 11">
    <name type="scientific">Rhizoclosmatium globosum</name>
    <dbReference type="NCBI Taxonomy" id="329046"/>
    <lineage>
        <taxon>Eukaryota</taxon>
        <taxon>Fungi</taxon>
        <taxon>Fungi incertae sedis</taxon>
        <taxon>Chytridiomycota</taxon>
        <taxon>Chytridiomycota incertae sedis</taxon>
        <taxon>Chytridiomycetes</taxon>
        <taxon>Chytridiales</taxon>
        <taxon>Chytriomycetaceae</taxon>
        <taxon>Rhizoclosmatium</taxon>
    </lineage>
</organism>
<accession>A0A1Y2CBK8</accession>
<dbReference type="Gene3D" id="6.10.140.470">
    <property type="match status" value="1"/>
</dbReference>
<dbReference type="SMART" id="SM00326">
    <property type="entry name" value="SH3"/>
    <property type="match status" value="2"/>
</dbReference>
<dbReference type="SUPFAM" id="SSF57889">
    <property type="entry name" value="Cysteine-rich domain"/>
    <property type="match status" value="1"/>
</dbReference>
<dbReference type="Pfam" id="PF07653">
    <property type="entry name" value="SH3_2"/>
    <property type="match status" value="1"/>
</dbReference>
<dbReference type="InterPro" id="IPR001452">
    <property type="entry name" value="SH3_domain"/>
</dbReference>